<feature type="region of interest" description="Disordered" evidence="1">
    <location>
        <begin position="150"/>
        <end position="174"/>
    </location>
</feature>
<name>A0A1I1KYM5_NATHA</name>
<feature type="domain" description="Archaeal Type IV pilin N-terminal" evidence="3">
    <location>
        <begin position="73"/>
        <end position="145"/>
    </location>
</feature>
<gene>
    <name evidence="4" type="ORF">SAMN05444422_11349</name>
</gene>
<dbReference type="PANTHER" id="PTHR38138:SF1">
    <property type="entry name" value="ARCHAEAL TYPE IV PILIN N-TERMINAL DOMAIN-CONTAINING PROTEIN"/>
    <property type="match status" value="1"/>
</dbReference>
<feature type="transmembrane region" description="Helical" evidence="2">
    <location>
        <begin position="78"/>
        <end position="100"/>
    </location>
</feature>
<dbReference type="PANTHER" id="PTHR38138">
    <property type="entry name" value="VNG6441H"/>
    <property type="match status" value="1"/>
</dbReference>
<dbReference type="InterPro" id="IPR013373">
    <property type="entry name" value="Flagellin/pilin_N_arc"/>
</dbReference>
<feature type="compositionally biased region" description="Polar residues" evidence="1">
    <location>
        <begin position="154"/>
        <end position="172"/>
    </location>
</feature>
<dbReference type="InterPro" id="IPR012859">
    <property type="entry name" value="Pilin_N_archaeal"/>
</dbReference>
<keyword evidence="4" id="KW-0966">Cell projection</keyword>
<reference evidence="5" key="1">
    <citation type="submission" date="2016-10" db="EMBL/GenBank/DDBJ databases">
        <authorList>
            <person name="Varghese N."/>
            <person name="Submissions S."/>
        </authorList>
    </citation>
    <scope>NUCLEOTIDE SEQUENCE [LARGE SCALE GENOMIC DNA]</scope>
    <source>
        <strain evidence="5">DSM 13078</strain>
    </source>
</reference>
<proteinExistence type="predicted"/>
<keyword evidence="2" id="KW-1133">Transmembrane helix</keyword>
<dbReference type="EMBL" id="FOKW01000013">
    <property type="protein sequence ID" value="SFC65382.1"/>
    <property type="molecule type" value="Genomic_DNA"/>
</dbReference>
<dbReference type="NCBIfam" id="TIGR02537">
    <property type="entry name" value="arch_flag_Nterm"/>
    <property type="match status" value="1"/>
</dbReference>
<keyword evidence="2" id="KW-0472">Membrane</keyword>
<keyword evidence="2" id="KW-0812">Transmembrane</keyword>
<keyword evidence="4" id="KW-0282">Flagellum</keyword>
<evidence type="ECO:0000259" key="3">
    <source>
        <dbReference type="Pfam" id="PF07790"/>
    </source>
</evidence>
<protein>
    <submittedName>
        <fullName evidence="4">Flagellin N-terminal-like domain-containing protein</fullName>
    </submittedName>
</protein>
<keyword evidence="4" id="KW-0969">Cilium</keyword>
<evidence type="ECO:0000313" key="4">
    <source>
        <dbReference type="EMBL" id="SFC65382.1"/>
    </source>
</evidence>
<evidence type="ECO:0000256" key="2">
    <source>
        <dbReference type="SAM" id="Phobius"/>
    </source>
</evidence>
<dbReference type="Pfam" id="PF07790">
    <property type="entry name" value="Pilin_N"/>
    <property type="match status" value="1"/>
</dbReference>
<dbReference type="AlphaFoldDB" id="A0A1I1KYM5"/>
<sequence>MYSRSTGCYQHQNRTAGRVWRGRSCLDPQSPRGSVYPVWGQRPSGRAESGAQRYTMFDGKQIRDKLVGSDEERAVSPVIGVILMVAITVILAAVIAAFVLDMGDMGDQPPSTQFSWDEDVGSSVTITVTGGEDIDPDNLYLDFSGDTSPEWDNPVSQYSSSAPSGVDSSNDWTDADAISAGDEIEIDDSVDTFEGETVQIIWEGDGEGQVLDEYETTDTS</sequence>
<organism evidence="4 5">
    <name type="scientific">Natronobacterium haloterrestre</name>
    <name type="common">Halobiforma haloterrestris</name>
    <dbReference type="NCBI Taxonomy" id="148448"/>
    <lineage>
        <taxon>Archaea</taxon>
        <taxon>Methanobacteriati</taxon>
        <taxon>Methanobacteriota</taxon>
        <taxon>Stenosarchaea group</taxon>
        <taxon>Halobacteria</taxon>
        <taxon>Halobacteriales</taxon>
        <taxon>Natrialbaceae</taxon>
        <taxon>Natronobacterium</taxon>
    </lineage>
</organism>
<accession>A0A1I1KYM5</accession>
<dbReference type="Proteomes" id="UP000199161">
    <property type="component" value="Unassembled WGS sequence"/>
</dbReference>
<keyword evidence="5" id="KW-1185">Reference proteome</keyword>
<evidence type="ECO:0000256" key="1">
    <source>
        <dbReference type="SAM" id="MobiDB-lite"/>
    </source>
</evidence>
<evidence type="ECO:0000313" key="5">
    <source>
        <dbReference type="Proteomes" id="UP000199161"/>
    </source>
</evidence>